<dbReference type="GO" id="GO:0016709">
    <property type="term" value="F:oxidoreductase activity, acting on paired donors, with incorporation or reduction of molecular oxygen, NAD(P)H as one donor, and incorporation of one atom of oxygen"/>
    <property type="evidence" value="ECO:0007669"/>
    <property type="project" value="UniProtKB-ARBA"/>
</dbReference>
<dbReference type="SUPFAM" id="SSF51905">
    <property type="entry name" value="FAD/NAD(P)-binding domain"/>
    <property type="match status" value="1"/>
</dbReference>
<accession>A0A495W0X3</accession>
<dbReference type="Gene3D" id="3.50.50.60">
    <property type="entry name" value="FAD/NAD(P)-binding domain"/>
    <property type="match status" value="2"/>
</dbReference>
<evidence type="ECO:0000313" key="6">
    <source>
        <dbReference type="Proteomes" id="UP000282084"/>
    </source>
</evidence>
<evidence type="ECO:0000256" key="1">
    <source>
        <dbReference type="ARBA" id="ARBA00001974"/>
    </source>
</evidence>
<dbReference type="AlphaFoldDB" id="A0A495W0X3"/>
<gene>
    <name evidence="5" type="ORF">C8E97_3925</name>
</gene>
<dbReference type="InterPro" id="IPR002938">
    <property type="entry name" value="FAD-bd"/>
</dbReference>
<dbReference type="Pfam" id="PF21274">
    <property type="entry name" value="Rng_hyd_C"/>
    <property type="match status" value="1"/>
</dbReference>
<keyword evidence="3" id="KW-0274">FAD</keyword>
<dbReference type="PANTHER" id="PTHR43004">
    <property type="entry name" value="TRK SYSTEM POTASSIUM UPTAKE PROTEIN"/>
    <property type="match status" value="1"/>
</dbReference>
<dbReference type="OrthoDB" id="4141215at2"/>
<reference evidence="5 6" key="1">
    <citation type="submission" date="2018-10" db="EMBL/GenBank/DDBJ databases">
        <title>Sequencing the genomes of 1000 actinobacteria strains.</title>
        <authorList>
            <person name="Klenk H.-P."/>
        </authorList>
    </citation>
    <scope>NUCLEOTIDE SEQUENCE [LARGE SCALE GENOMIC DNA]</scope>
    <source>
        <strain evidence="5 6">DSM 43800</strain>
    </source>
</reference>
<organism evidence="5 6">
    <name type="scientific">Saccharothrix australiensis</name>
    <dbReference type="NCBI Taxonomy" id="2072"/>
    <lineage>
        <taxon>Bacteria</taxon>
        <taxon>Bacillati</taxon>
        <taxon>Actinomycetota</taxon>
        <taxon>Actinomycetes</taxon>
        <taxon>Pseudonocardiales</taxon>
        <taxon>Pseudonocardiaceae</taxon>
        <taxon>Saccharothrix</taxon>
    </lineage>
</organism>
<dbReference type="PRINTS" id="PR00420">
    <property type="entry name" value="RNGMNOXGNASE"/>
</dbReference>
<dbReference type="PANTHER" id="PTHR43004:SF19">
    <property type="entry name" value="BINDING MONOOXYGENASE, PUTATIVE (JCVI)-RELATED"/>
    <property type="match status" value="1"/>
</dbReference>
<dbReference type="InterPro" id="IPR050641">
    <property type="entry name" value="RIFMO-like"/>
</dbReference>
<name>A0A495W0X3_9PSEU</name>
<sequence>MIDVVIVGGGPNGLLLACEPALGGVRPVVLERRTEPDPEPRSNGLLGQVVRMVDRRGLFERLSGRPGPPRPNRGYHVFAGLPLDLGLLADSPVHTLPVPEAETVRVLAARADEFGVDLRRGHELRGLAQDPDGVTLTVDGPDGSYELRARYAVGADGAHSPVRKAAGIGFPGVSQDRTTTRTAHVTVPADRLDPATGALLVPDHGPVLPFLPVRTATGGFSYAPLPGGPPLVATAEWDQPATDEPMSLDEAERRPVADRTVTYSQAQAALLAPGDDVTGLRALFGELLAQPGVVRTVADLVAGADTRYPVADDAHPLAGWPAPDLDLRAPDGVVRLAELVRRARPLLIDLTPDGGLRLDGVESHYVDVVRAEADTDATALLLRPDSYVAWASSDPHPDREALRAAAERWFGGPVDA</sequence>
<dbReference type="InterPro" id="IPR036188">
    <property type="entry name" value="FAD/NAD-bd_sf"/>
</dbReference>
<evidence type="ECO:0000256" key="3">
    <source>
        <dbReference type="ARBA" id="ARBA00022827"/>
    </source>
</evidence>
<evidence type="ECO:0000259" key="4">
    <source>
        <dbReference type="Pfam" id="PF01494"/>
    </source>
</evidence>
<dbReference type="Pfam" id="PF01494">
    <property type="entry name" value="FAD_binding_3"/>
    <property type="match status" value="1"/>
</dbReference>
<feature type="domain" description="FAD-binding" evidence="4">
    <location>
        <begin position="2"/>
        <end position="214"/>
    </location>
</feature>
<proteinExistence type="predicted"/>
<comment type="caution">
    <text evidence="5">The sequence shown here is derived from an EMBL/GenBank/DDBJ whole genome shotgun (WGS) entry which is preliminary data.</text>
</comment>
<dbReference type="RefSeq" id="WP_121006994.1">
    <property type="nucleotide sequence ID" value="NZ_RBXO01000001.1"/>
</dbReference>
<evidence type="ECO:0000313" key="5">
    <source>
        <dbReference type="EMBL" id="RKT55266.1"/>
    </source>
</evidence>
<dbReference type="GO" id="GO:0071949">
    <property type="term" value="F:FAD binding"/>
    <property type="evidence" value="ECO:0007669"/>
    <property type="project" value="InterPro"/>
</dbReference>
<dbReference type="EMBL" id="RBXO01000001">
    <property type="protein sequence ID" value="RKT55266.1"/>
    <property type="molecule type" value="Genomic_DNA"/>
</dbReference>
<protein>
    <submittedName>
        <fullName evidence="5">FAD binding domain-containing protein</fullName>
    </submittedName>
</protein>
<evidence type="ECO:0000256" key="2">
    <source>
        <dbReference type="ARBA" id="ARBA00022630"/>
    </source>
</evidence>
<comment type="cofactor">
    <cofactor evidence="1">
        <name>FAD</name>
        <dbReference type="ChEBI" id="CHEBI:57692"/>
    </cofactor>
</comment>
<dbReference type="Gene3D" id="3.40.30.120">
    <property type="match status" value="1"/>
</dbReference>
<dbReference type="Proteomes" id="UP000282084">
    <property type="component" value="Unassembled WGS sequence"/>
</dbReference>
<keyword evidence="6" id="KW-1185">Reference proteome</keyword>
<keyword evidence="2" id="KW-0285">Flavoprotein</keyword>